<evidence type="ECO:0000259" key="8">
    <source>
        <dbReference type="PROSITE" id="PS51131"/>
    </source>
</evidence>
<reference evidence="9 10" key="1">
    <citation type="submission" date="2024-04" db="EMBL/GenBank/DDBJ databases">
        <title>Tritrichomonas musculus Genome.</title>
        <authorList>
            <person name="Alves-Ferreira E."/>
            <person name="Grigg M."/>
            <person name="Lorenzi H."/>
            <person name="Galac M."/>
        </authorList>
    </citation>
    <scope>NUCLEOTIDE SEQUENCE [LARGE SCALE GENOMIC DNA]</scope>
    <source>
        <strain evidence="9 10">EAF2021</strain>
    </source>
</reference>
<evidence type="ECO:0000256" key="4">
    <source>
        <dbReference type="ARBA" id="ARBA00022840"/>
    </source>
</evidence>
<feature type="binding site" evidence="6">
    <location>
        <position position="622"/>
    </location>
    <ligand>
        <name>Zn(2+)</name>
        <dbReference type="ChEBI" id="CHEBI:29105"/>
    </ligand>
</feature>
<evidence type="ECO:0000313" key="10">
    <source>
        <dbReference type="Proteomes" id="UP001470230"/>
    </source>
</evidence>
<name>A0ABR2GZQ5_9EUKA</name>
<dbReference type="Gene3D" id="3.40.50.300">
    <property type="entry name" value="P-loop containing nucleotide triphosphate hydrolases"/>
    <property type="match status" value="2"/>
</dbReference>
<feature type="coiled-coil region" evidence="7">
    <location>
        <begin position="654"/>
        <end position="788"/>
    </location>
</feature>
<proteinExistence type="predicted"/>
<sequence>MAELIRLELSGIRKFKMDDNPQIIDFAPVTLIRGENGTGKSTIIESLKFFTLNTNSVKDLVSSIKSNKTDKINSRLYMKFKNAANKTYELTFCPTVQNIDNKPTLSKGNCQYTCSDTTFDNLKPTDFNKISDFFGVSSSLIDNVLFCDQRKVSWPIDDTSTELKTKFDQIFNIEVYNKALSLLNKTGTELEKCSNDPGLIKLEQKYEDYIKHLTNKQENDKKLKELLDEHNTINEIYQQDISIKDKYEKIEPAIKKLEKEIDLTQAKLEVKKENLSKSYQNIEELLQIPFEYVINHLDELEKVTPISGMIEEQNKKKEEIEDDIKSVKEGIGKIENLGLMIKSFFDKYGNNDYGSQLKLLESQMNEEEENLKKIQSKSENLMKKKDEFLQFEKQLKDFDDVDESKVQEAESNKNLAENKLREIKQSEEFKCPQDFDTKVSQKNKEIQELQNNISYYESMKNDCKENDRKIAKLTEAKSNIKSAQETIENELDVIKITLKIDSIKSEEVVKIFSEKVNELNDQKKRSEKDQTQLQIEIEKIKDKIERTSNSLKQNDEIVRNAREKIEEVFKSDINNYDFECQEAKKKLDIEKEKLARLESNHKVYIDFKDEASKCDRNGRHSCPLCHREFQSNSNYNDFVKDCIDDYISNLPNLIRACKENLEKCRDECNKLEGIRDTVKVYKDNVNNSSEFQAAIQKLNDQLKNLTEKENFIISQIKSQEDELKMINELNKNIINLTNAQQIIQKNSIDLNLTINQNLPTFDDLIDKISSTNGEINKINQEITQLKDAKTSFIKQIEFLNGLISTFSDIKAKYDSKMDLISNMNQIKENEGDIDTLNILIKTIGNSISSQTQVFKKSQNEYLKCKVIVEGINGTDQSKLTDFQNELNLKEEELKAVKQNIADLEAKEKELEDEKQKMMSIKDYLSIQNDLNSYQNSKDELLRDFKSVNFDILSQDINKNFKKLTEIDAQIKCITSSNQQEENELKKNSSVPKLLTERRINHKLTENAIVDIERYTKMMDETIKNYHKEKLKEINNAIHFLWTKTYNGCDIESIKIGCEKENGQKKLMSYCVYAKVKGQKIEAKNFMSTGTIILASTIIRFALAQIFAPNCRIMALDEPTVHLDNGHIGNLVSLIVEMTNNKKIKPFQFIIISHEQYFVDLLYQNELVNRSYLIKKVIKEGKETSVIEKKD</sequence>
<dbReference type="EMBL" id="JAPFFF010000053">
    <property type="protein sequence ID" value="KAK8839037.1"/>
    <property type="molecule type" value="Genomic_DNA"/>
</dbReference>
<dbReference type="SUPFAM" id="SSF52540">
    <property type="entry name" value="P-loop containing nucleoside triphosphate hydrolases"/>
    <property type="match status" value="1"/>
</dbReference>
<evidence type="ECO:0000256" key="3">
    <source>
        <dbReference type="ARBA" id="ARBA00022833"/>
    </source>
</evidence>
<dbReference type="PROSITE" id="PS51131">
    <property type="entry name" value="ZN_HOOK"/>
    <property type="match status" value="1"/>
</dbReference>
<keyword evidence="4" id="KW-0067">ATP-binding</keyword>
<accession>A0ABR2GZQ5</accession>
<dbReference type="PANTHER" id="PTHR18867:SF12">
    <property type="entry name" value="DNA REPAIR PROTEIN RAD50"/>
    <property type="match status" value="1"/>
</dbReference>
<keyword evidence="3 6" id="KW-0862">Zinc</keyword>
<evidence type="ECO:0000256" key="5">
    <source>
        <dbReference type="ARBA" id="ARBA00023054"/>
    </source>
</evidence>
<dbReference type="InterPro" id="IPR027417">
    <property type="entry name" value="P-loop_NTPase"/>
</dbReference>
<dbReference type="PANTHER" id="PTHR18867">
    <property type="entry name" value="RAD50"/>
    <property type="match status" value="1"/>
</dbReference>
<keyword evidence="1 6" id="KW-0479">Metal-binding</keyword>
<comment type="caution">
    <text evidence="9">The sequence shown here is derived from an EMBL/GenBank/DDBJ whole genome shotgun (WGS) entry which is preliminary data.</text>
</comment>
<feature type="coiled-coil region" evidence="7">
    <location>
        <begin position="310"/>
        <end position="600"/>
    </location>
</feature>
<protein>
    <submittedName>
        <fullName evidence="9">DNA repair protein rad50</fullName>
    </submittedName>
</protein>
<keyword evidence="10" id="KW-1185">Reference proteome</keyword>
<evidence type="ECO:0000256" key="2">
    <source>
        <dbReference type="ARBA" id="ARBA00022741"/>
    </source>
</evidence>
<evidence type="ECO:0000256" key="1">
    <source>
        <dbReference type="ARBA" id="ARBA00022723"/>
    </source>
</evidence>
<feature type="domain" description="Zinc-hook" evidence="8">
    <location>
        <begin position="573"/>
        <end position="676"/>
    </location>
</feature>
<keyword evidence="5 7" id="KW-0175">Coiled coil</keyword>
<evidence type="ECO:0000313" key="9">
    <source>
        <dbReference type="EMBL" id="KAK8839037.1"/>
    </source>
</evidence>
<dbReference type="InterPro" id="IPR041685">
    <property type="entry name" value="AAA_GajA/Old/RecF-like"/>
</dbReference>
<evidence type="ECO:0000256" key="7">
    <source>
        <dbReference type="SAM" id="Coils"/>
    </source>
</evidence>
<evidence type="ECO:0000256" key="6">
    <source>
        <dbReference type="PROSITE-ProRule" id="PRU00471"/>
    </source>
</evidence>
<gene>
    <name evidence="9" type="ORF">M9Y10_032503</name>
</gene>
<dbReference type="Proteomes" id="UP001470230">
    <property type="component" value="Unassembled WGS sequence"/>
</dbReference>
<feature type="coiled-coil region" evidence="7">
    <location>
        <begin position="254"/>
        <end position="285"/>
    </location>
</feature>
<dbReference type="Pfam" id="PF13175">
    <property type="entry name" value="AAA_15"/>
    <property type="match status" value="1"/>
</dbReference>
<feature type="coiled-coil region" evidence="7">
    <location>
        <begin position="879"/>
        <end position="923"/>
    </location>
</feature>
<keyword evidence="2" id="KW-0547">Nucleotide-binding</keyword>
<dbReference type="InterPro" id="IPR013134">
    <property type="entry name" value="Zn_hook_RAD50"/>
</dbReference>
<organism evidence="9 10">
    <name type="scientific">Tritrichomonas musculus</name>
    <dbReference type="NCBI Taxonomy" id="1915356"/>
    <lineage>
        <taxon>Eukaryota</taxon>
        <taxon>Metamonada</taxon>
        <taxon>Parabasalia</taxon>
        <taxon>Tritrichomonadida</taxon>
        <taxon>Tritrichomonadidae</taxon>
        <taxon>Tritrichomonas</taxon>
    </lineage>
</organism>
<feature type="binding site" evidence="6">
    <location>
        <position position="625"/>
    </location>
    <ligand>
        <name>Zn(2+)</name>
        <dbReference type="ChEBI" id="CHEBI:29105"/>
    </ligand>
</feature>